<feature type="repeat" description="TPR" evidence="3">
    <location>
        <begin position="772"/>
        <end position="805"/>
    </location>
</feature>
<evidence type="ECO:0000256" key="1">
    <source>
        <dbReference type="ARBA" id="ARBA00022737"/>
    </source>
</evidence>
<dbReference type="SUPFAM" id="SSF48452">
    <property type="entry name" value="TPR-like"/>
    <property type="match status" value="2"/>
</dbReference>
<evidence type="ECO:0000313" key="7">
    <source>
        <dbReference type="EMBL" id="CAF3681584.1"/>
    </source>
</evidence>
<dbReference type="Pfam" id="PF13424">
    <property type="entry name" value="TPR_12"/>
    <property type="match status" value="4"/>
</dbReference>
<sequence>MGCSASVPTVSSLNAHPLTSSSSPPTAPPKTLEIAKRDRRRIEPQELIQNFLLLWLDAYIDESTDDFRNSMKQLRRTVNTIETFQDTDECINFITKLENKKVFLIISGALCQTIVPNIHQLDQIYSIYIFCRKPSKYQEWANDWSKVKSIVTEITSICDSVRQSARQCNEDLVTISAVSSLNKIEPSFMYTQLFKEILSEIEFDKNKEINTLAEYAREKYTGNGEHLMMIDEFVRDYQNDSNENKAIWWYTRECFTYHMLNKALGNLQVETLLNMGVFIRDLHQNITKLHFEQSNKAPTTTTITVYRGKTMSKQDFENKIKTDGLISFNNFLSTSDDQKVATRFITDALQSNNKNKIGVLFEMTIVRTISSTPFAAIHGISFFPTESEILFSMHTVFRVQQIKHIEENGIKLQQVKLTLTTDNDDQHLNALTQHIRDEITGTGWQRMGSLLWKMGENNKAEQVYTMLLDNATDDRDKYYCYNQLAIIKANQGEYPIAAGLYEKSLAVTENILPPNHPDFAASYNNIGSVYAKMGEHSKALSSYERSLEIQKTALPPNHPDFAASYNNIGVLYANMGEHSKALSSFERSLEIRKITLPPNHPDLAASYNNIGMMYDKMGEYPKALLLYERSLEIQKTALPPNHPDFATSYSNIGSVYANMGEYSNALSSYERSLEIEKIALPPNHPDLAASYNNIGVLYANMGEYSNALSSYERSLEIQKIALPPNHLDLAASYNNIGLLYDKMGEYSKALSSFERSLEIQKITLPPNHPDLAASYSNIGVQYANMGEYSKALSSCERSLEIEKINLPPNHPDLTTSYNNIGMMYDTMGEH</sequence>
<organism evidence="6 8">
    <name type="scientific">Didymodactylos carnosus</name>
    <dbReference type="NCBI Taxonomy" id="1234261"/>
    <lineage>
        <taxon>Eukaryota</taxon>
        <taxon>Metazoa</taxon>
        <taxon>Spiralia</taxon>
        <taxon>Gnathifera</taxon>
        <taxon>Rotifera</taxon>
        <taxon>Eurotatoria</taxon>
        <taxon>Bdelloidea</taxon>
        <taxon>Philodinida</taxon>
        <taxon>Philodinidae</taxon>
        <taxon>Didymodactylos</taxon>
    </lineage>
</organism>
<feature type="repeat" description="TPR" evidence="3">
    <location>
        <begin position="688"/>
        <end position="721"/>
    </location>
</feature>
<evidence type="ECO:0000259" key="5">
    <source>
        <dbReference type="Pfam" id="PF03496"/>
    </source>
</evidence>
<feature type="compositionally biased region" description="Polar residues" evidence="4">
    <location>
        <begin position="1"/>
        <end position="18"/>
    </location>
</feature>
<dbReference type="PANTHER" id="PTHR45641:SF1">
    <property type="entry name" value="AAA+ ATPASE DOMAIN-CONTAINING PROTEIN"/>
    <property type="match status" value="1"/>
</dbReference>
<dbReference type="SUPFAM" id="SSF56399">
    <property type="entry name" value="ADP-ribosylation"/>
    <property type="match status" value="1"/>
</dbReference>
<dbReference type="Pfam" id="PF13374">
    <property type="entry name" value="TPR_10"/>
    <property type="match status" value="1"/>
</dbReference>
<dbReference type="SMART" id="SM00028">
    <property type="entry name" value="TPR"/>
    <property type="match status" value="9"/>
</dbReference>
<keyword evidence="1" id="KW-0677">Repeat</keyword>
<dbReference type="GO" id="GO:0005576">
    <property type="term" value="C:extracellular region"/>
    <property type="evidence" value="ECO:0007669"/>
    <property type="project" value="InterPro"/>
</dbReference>
<accession>A0A8S2DIB8</accession>
<dbReference type="EMBL" id="CAJNOK010003433">
    <property type="protein sequence ID" value="CAF0900890.1"/>
    <property type="molecule type" value="Genomic_DNA"/>
</dbReference>
<feature type="repeat" description="TPR" evidence="3">
    <location>
        <begin position="520"/>
        <end position="553"/>
    </location>
</feature>
<feature type="repeat" description="TPR" evidence="3">
    <location>
        <begin position="730"/>
        <end position="763"/>
    </location>
</feature>
<name>A0A8S2DIB8_9BILA</name>
<dbReference type="InterPro" id="IPR019734">
    <property type="entry name" value="TPR_rpt"/>
</dbReference>
<feature type="repeat" description="TPR" evidence="3">
    <location>
        <begin position="646"/>
        <end position="679"/>
    </location>
</feature>
<comment type="caution">
    <text evidence="6">The sequence shown here is derived from an EMBL/GenBank/DDBJ whole genome shotgun (WGS) entry which is preliminary data.</text>
</comment>
<protein>
    <recommendedName>
        <fullName evidence="5">ADP ribosyltransferase domain-containing protein</fullName>
    </recommendedName>
</protein>
<proteinExistence type="predicted"/>
<feature type="domain" description="ADP ribosyltransferase" evidence="5">
    <location>
        <begin position="240"/>
        <end position="412"/>
    </location>
</feature>
<dbReference type="InterPro" id="IPR011990">
    <property type="entry name" value="TPR-like_helical_dom_sf"/>
</dbReference>
<evidence type="ECO:0000313" key="8">
    <source>
        <dbReference type="Proteomes" id="UP000677228"/>
    </source>
</evidence>
<dbReference type="Proteomes" id="UP000677228">
    <property type="component" value="Unassembled WGS sequence"/>
</dbReference>
<keyword evidence="2 3" id="KW-0802">TPR repeat</keyword>
<dbReference type="EMBL" id="CAJOBA010003434">
    <property type="protein sequence ID" value="CAF3681584.1"/>
    <property type="molecule type" value="Genomic_DNA"/>
</dbReference>
<dbReference type="InterPro" id="IPR003540">
    <property type="entry name" value="ADP-ribosyltransferase"/>
</dbReference>
<dbReference type="PROSITE" id="PS50005">
    <property type="entry name" value="TPR"/>
    <property type="match status" value="7"/>
</dbReference>
<dbReference type="Pfam" id="PF03496">
    <property type="entry name" value="ADPrib_exo_Tox"/>
    <property type="match status" value="1"/>
</dbReference>
<feature type="repeat" description="TPR" evidence="3">
    <location>
        <begin position="562"/>
        <end position="595"/>
    </location>
</feature>
<dbReference type="PANTHER" id="PTHR45641">
    <property type="entry name" value="TETRATRICOPEPTIDE REPEAT PROTEIN (AFU_ORTHOLOGUE AFUA_6G03870)"/>
    <property type="match status" value="1"/>
</dbReference>
<evidence type="ECO:0000256" key="4">
    <source>
        <dbReference type="SAM" id="MobiDB-lite"/>
    </source>
</evidence>
<dbReference type="PROSITE" id="PS50293">
    <property type="entry name" value="TPR_REGION"/>
    <property type="match status" value="6"/>
</dbReference>
<feature type="region of interest" description="Disordered" evidence="4">
    <location>
        <begin position="1"/>
        <end position="30"/>
    </location>
</feature>
<dbReference type="PRINTS" id="PR00381">
    <property type="entry name" value="KINESINLIGHT"/>
</dbReference>
<evidence type="ECO:0000256" key="3">
    <source>
        <dbReference type="PROSITE-ProRule" id="PRU00339"/>
    </source>
</evidence>
<gene>
    <name evidence="6" type="ORF">OVA965_LOCUS9617</name>
    <name evidence="7" type="ORF">TMI583_LOCUS9613</name>
</gene>
<feature type="repeat" description="TPR" evidence="3">
    <location>
        <begin position="604"/>
        <end position="637"/>
    </location>
</feature>
<dbReference type="Proteomes" id="UP000682733">
    <property type="component" value="Unassembled WGS sequence"/>
</dbReference>
<dbReference type="PROSITE" id="PS51996">
    <property type="entry name" value="TR_MART"/>
    <property type="match status" value="1"/>
</dbReference>
<evidence type="ECO:0000256" key="2">
    <source>
        <dbReference type="ARBA" id="ARBA00022803"/>
    </source>
</evidence>
<reference evidence="6" key="1">
    <citation type="submission" date="2021-02" db="EMBL/GenBank/DDBJ databases">
        <authorList>
            <person name="Nowell W R."/>
        </authorList>
    </citation>
    <scope>NUCLEOTIDE SEQUENCE</scope>
</reference>
<dbReference type="Gene3D" id="1.25.40.10">
    <property type="entry name" value="Tetratricopeptide repeat domain"/>
    <property type="match status" value="3"/>
</dbReference>
<evidence type="ECO:0000313" key="6">
    <source>
        <dbReference type="EMBL" id="CAF0900890.1"/>
    </source>
</evidence>
<dbReference type="AlphaFoldDB" id="A0A8S2DIB8"/>
<dbReference type="Gene3D" id="3.90.176.10">
    <property type="entry name" value="Toxin ADP-ribosyltransferase, Chain A, domain 1"/>
    <property type="match status" value="1"/>
</dbReference>